<feature type="domain" description="DNA2/NAM7 helicase-like C-terminal" evidence="2">
    <location>
        <begin position="1115"/>
        <end position="1304"/>
    </location>
</feature>
<keyword evidence="5" id="KW-1185">Reference proteome</keyword>
<keyword evidence="1" id="KW-0175">Coiled coil</keyword>
<dbReference type="Gene3D" id="3.40.50.300">
    <property type="entry name" value="P-loop containing nucleotide triphosphate hydrolases"/>
    <property type="match status" value="3"/>
</dbReference>
<dbReference type="SUPFAM" id="SSF52980">
    <property type="entry name" value="Restriction endonuclease-like"/>
    <property type="match status" value="1"/>
</dbReference>
<dbReference type="InterPro" id="IPR011335">
    <property type="entry name" value="Restrct_endonuc-II-like"/>
</dbReference>
<gene>
    <name evidence="4" type="ORF">C4F49_03330</name>
</gene>
<dbReference type="Proteomes" id="UP000616201">
    <property type="component" value="Unassembled WGS sequence"/>
</dbReference>
<reference evidence="4" key="1">
    <citation type="submission" date="2018-02" db="EMBL/GenBank/DDBJ databases">
        <authorList>
            <person name="Vasarhelyi B.M."/>
            <person name="Deshmukh S."/>
            <person name="Balint B."/>
            <person name="Kukolya J."/>
        </authorList>
    </citation>
    <scope>NUCLEOTIDE SEQUENCE</scope>
    <source>
        <strain evidence="4">KB22</strain>
    </source>
</reference>
<evidence type="ECO:0000313" key="5">
    <source>
        <dbReference type="Proteomes" id="UP000616201"/>
    </source>
</evidence>
<accession>A0A928USW3</accession>
<dbReference type="SUPFAM" id="SSF52540">
    <property type="entry name" value="P-loop containing nucleoside triphosphate hydrolases"/>
    <property type="match status" value="1"/>
</dbReference>
<feature type="coiled-coil region" evidence="1">
    <location>
        <begin position="593"/>
        <end position="624"/>
    </location>
</feature>
<protein>
    <recommendedName>
        <fullName evidence="6">AAA domain-containing protein</fullName>
    </recommendedName>
</protein>
<name>A0A928USW3_9SPHI</name>
<organism evidence="4 5">
    <name type="scientific">Sphingobacterium hungaricum</name>
    <dbReference type="NCBI Taxonomy" id="2082723"/>
    <lineage>
        <taxon>Bacteria</taxon>
        <taxon>Pseudomonadati</taxon>
        <taxon>Bacteroidota</taxon>
        <taxon>Sphingobacteriia</taxon>
        <taxon>Sphingobacteriales</taxon>
        <taxon>Sphingobacteriaceae</taxon>
        <taxon>Sphingobacterium</taxon>
    </lineage>
</organism>
<feature type="domain" description="Restriction endonuclease type II-like" evidence="3">
    <location>
        <begin position="1378"/>
        <end position="1476"/>
    </location>
</feature>
<evidence type="ECO:0000313" key="4">
    <source>
        <dbReference type="EMBL" id="MBE8712711.1"/>
    </source>
</evidence>
<evidence type="ECO:0000256" key="1">
    <source>
        <dbReference type="SAM" id="Coils"/>
    </source>
</evidence>
<dbReference type="InterPro" id="IPR049468">
    <property type="entry name" value="Restrct_endonuc-II-like_dom"/>
</dbReference>
<dbReference type="EMBL" id="PRDK01000002">
    <property type="protein sequence ID" value="MBE8712711.1"/>
    <property type="molecule type" value="Genomic_DNA"/>
</dbReference>
<evidence type="ECO:0000259" key="3">
    <source>
        <dbReference type="Pfam" id="PF18741"/>
    </source>
</evidence>
<dbReference type="RefSeq" id="WP_196936617.1">
    <property type="nucleotide sequence ID" value="NZ_MU158698.1"/>
</dbReference>
<dbReference type="InterPro" id="IPR027417">
    <property type="entry name" value="P-loop_NTPase"/>
</dbReference>
<dbReference type="PANTHER" id="PTHR10887">
    <property type="entry name" value="DNA2/NAM7 HELICASE FAMILY"/>
    <property type="match status" value="1"/>
</dbReference>
<dbReference type="InterPro" id="IPR047187">
    <property type="entry name" value="SF1_C_Upf1"/>
</dbReference>
<dbReference type="InterPro" id="IPR045055">
    <property type="entry name" value="DNA2/NAM7-like"/>
</dbReference>
<comment type="caution">
    <text evidence="4">The sequence shown here is derived from an EMBL/GenBank/DDBJ whole genome shotgun (WGS) entry which is preliminary data.</text>
</comment>
<evidence type="ECO:0000259" key="2">
    <source>
        <dbReference type="Pfam" id="PF13087"/>
    </source>
</evidence>
<evidence type="ECO:0008006" key="6">
    <source>
        <dbReference type="Google" id="ProtNLM"/>
    </source>
</evidence>
<dbReference type="Pfam" id="PF18741">
    <property type="entry name" value="MTES_1575"/>
    <property type="match status" value="1"/>
</dbReference>
<dbReference type="CDD" id="cd18808">
    <property type="entry name" value="SF1_C_Upf1"/>
    <property type="match status" value="1"/>
</dbReference>
<sequence>MSSKFFLQKLQDKLKGGNARSIHLNALPGRLATRMDVKQLDLVEAGLSGRFLDILLSKPNVEFTVTFDNVDLNKFTIEEQKRLGVIAKRLNSIIIENEDYYKEHGVKTLGFGYPILVRRSSKDPSKIIKAPLFIWPLDALKSKVKVNEWSFLRNKLVHSSKGLVDSAIHSVEINEVLLSFIKGEDNITLPGFDGDVLDDVLIDKDELLLSCANVLSALNSGTLQEHLEILKHKFEQPIVSLPDAAEIDGIANNKAYIHFGGVFGLFRAQKESIINDITKLLDRFDEFEFDNLKVENISDTPFSAVSTDPTQQAIISTLGLHSNQIIQGPPGTGKSQSLTALVTNALANGLKCLVVCEKKTALDVIKSNIERAHPQMAHLVAVIDDVNEDREAIVDSVRDRQTIALDQLQILQARSQYHNVIEKISEVTATINQQHLSLAAPIYDGQTWSRLVGRFLSLKKNFSSIPLSNVLRKEDFLLTEQQAELSQILTSLAKANHLFVASSQIHDTMAKINDSVFVERTLGDSRMIVEDFIAQGREVIPKLKEVLENGMADSKTWSSSVYDDFPRVIKNEFRDYLPFIMGEVVQSRALPSKFALEETIEEARAKLEQLKEAATLLKASYQQNLMEHYAFYHQELNLVLSSYEQFIKENLTAHGAFFLSNSTGAKIKTNVLGLFSKRYRELKRARIQLKEKIVDIRNFHLKKEYIAHDYNDHLQTIDLSIYIDNIKSLSSKLEDWGKGTEGRILDYTDKISVEHFHPEFQEVKKHATEMLIKYWNTTSDLKSKYELLDKDDLVEINQLIAHLPLVIEKLATHLQSFKTFNQFHADRTKLYHHIQESFKEIEAPNGTNVCTGLYQNYGDLKEAVAQVTSIDGTIEMMSSQMNAFRTYHEWRSYFLGCSPLFQRLIRLSWENSEGSWENAFECWYLFWLLSLNEPQQLPKGDYDIQLYRKLKGEFDQAQLISLIGRWRERQAASVRTLRTANISINSLFNKKGAKGMRRNSLRYIIKNQFPLFTDFFPVILLNPSVCSSIIPLEEGIFDIVIFDEASQLRLEDTYASLIRGKAKVVSGDKHQMAPSSYFEGSGALLDPLDGEDDGDDEVDENLAVKKSDQSLAESESLLAFAVDKNFRESYLTVHYRSQHPHLIDFSNHAFYGKRLIPVPAQKDYVPIEFIQVNGVYENQTNRAEALRVVSILRERIIADEKGEYPSVGVATFNLYQRNLILEEIGSARRESVEFDSLMSALGDSFFVKNLENIQGDERDIIILSNTFGRKVDGSFSQQFGPIIQGKGHRMLNVIITRAKQKVFVCNSFPEEFIGQYAQLIAEKGNRGRAVLYAYLNYARAVSEGKEEQRKGILNLLSQHCTDKLYSGNENALGSESPFEEEVFARLSQYIDPARLEQQYEVGGFRVDIVVHPKTAAGRKIAIECDGAKYHSSPEAYAWDVFRQEQLEKFGFVFHRIWSTKWWDSVDSELESLLAFINEQDTMIKTGLFENS</sequence>
<dbReference type="InterPro" id="IPR041679">
    <property type="entry name" value="DNA2/NAM7-like_C"/>
</dbReference>
<dbReference type="Pfam" id="PF13087">
    <property type="entry name" value="AAA_12"/>
    <property type="match status" value="1"/>
</dbReference>
<proteinExistence type="predicted"/>
<dbReference type="Gene3D" id="3.40.960.10">
    <property type="entry name" value="VSR Endonuclease"/>
    <property type="match status" value="1"/>
</dbReference>